<accession>A0ABW6T084</accession>
<protein>
    <submittedName>
        <fullName evidence="1">DUF1697 domain-containing protein</fullName>
    </submittedName>
</protein>
<organism evidence="1 2">
    <name type="scientific">Microtetraspora malaysiensis</name>
    <dbReference type="NCBI Taxonomy" id="161358"/>
    <lineage>
        <taxon>Bacteria</taxon>
        <taxon>Bacillati</taxon>
        <taxon>Actinomycetota</taxon>
        <taxon>Actinomycetes</taxon>
        <taxon>Streptosporangiales</taxon>
        <taxon>Streptosporangiaceae</taxon>
        <taxon>Microtetraspora</taxon>
    </lineage>
</organism>
<proteinExistence type="predicted"/>
<dbReference type="PANTHER" id="PTHR36439:SF1">
    <property type="entry name" value="DUF1697 DOMAIN-CONTAINING PROTEIN"/>
    <property type="match status" value="1"/>
</dbReference>
<dbReference type="Proteomes" id="UP001602013">
    <property type="component" value="Unassembled WGS sequence"/>
</dbReference>
<dbReference type="SUPFAM" id="SSF160379">
    <property type="entry name" value="SP0830-like"/>
    <property type="match status" value="1"/>
</dbReference>
<dbReference type="Gene3D" id="3.30.70.1280">
    <property type="entry name" value="SP0830-like domains"/>
    <property type="match status" value="1"/>
</dbReference>
<dbReference type="EMBL" id="JBIASD010000034">
    <property type="protein sequence ID" value="MFF3670681.1"/>
    <property type="molecule type" value="Genomic_DNA"/>
</dbReference>
<keyword evidence="2" id="KW-1185">Reference proteome</keyword>
<reference evidence="1 2" key="1">
    <citation type="submission" date="2024-10" db="EMBL/GenBank/DDBJ databases">
        <title>The Natural Products Discovery Center: Release of the First 8490 Sequenced Strains for Exploring Actinobacteria Biosynthetic Diversity.</title>
        <authorList>
            <person name="Kalkreuter E."/>
            <person name="Kautsar S.A."/>
            <person name="Yang D."/>
            <person name="Bader C.D."/>
            <person name="Teijaro C.N."/>
            <person name="Fluegel L."/>
            <person name="Davis C.M."/>
            <person name="Simpson J.R."/>
            <person name="Lauterbach L."/>
            <person name="Steele A.D."/>
            <person name="Gui C."/>
            <person name="Meng S."/>
            <person name="Li G."/>
            <person name="Viehrig K."/>
            <person name="Ye F."/>
            <person name="Su P."/>
            <person name="Kiefer A.F."/>
            <person name="Nichols A."/>
            <person name="Cepeda A.J."/>
            <person name="Yan W."/>
            <person name="Fan B."/>
            <person name="Jiang Y."/>
            <person name="Adhikari A."/>
            <person name="Zheng C.-J."/>
            <person name="Schuster L."/>
            <person name="Cowan T.M."/>
            <person name="Smanski M.J."/>
            <person name="Chevrette M.G."/>
            <person name="De Carvalho L.P.S."/>
            <person name="Shen B."/>
        </authorList>
    </citation>
    <scope>NUCLEOTIDE SEQUENCE [LARGE SCALE GENOMIC DNA]</scope>
    <source>
        <strain evidence="1 2">NPDC002173</strain>
    </source>
</reference>
<dbReference type="PIRSF" id="PIRSF008502">
    <property type="entry name" value="UCP008502"/>
    <property type="match status" value="1"/>
</dbReference>
<evidence type="ECO:0000313" key="1">
    <source>
        <dbReference type="EMBL" id="MFF3670681.1"/>
    </source>
</evidence>
<sequence>MRYAALLRGINVNSGTAIAMSDLRAVVERLGHSEVRTHLRSGNVVFTSADERPERVASLIERGIAEDLGRTISVIVRTAAELRRVVEENPLTVPDPARFAVMFLSGPPDRAALEGIDPAAYAPEEMRIGTRELYLHFPEGMRRTRLHPLLEKRLDGVCTTRNWNTVTRLLALTEA</sequence>
<dbReference type="RefSeq" id="WP_387416890.1">
    <property type="nucleotide sequence ID" value="NZ_JBIASD010000034.1"/>
</dbReference>
<dbReference type="PANTHER" id="PTHR36439">
    <property type="entry name" value="BLL4334 PROTEIN"/>
    <property type="match status" value="1"/>
</dbReference>
<comment type="caution">
    <text evidence="1">The sequence shown here is derived from an EMBL/GenBank/DDBJ whole genome shotgun (WGS) entry which is preliminary data.</text>
</comment>
<gene>
    <name evidence="1" type="ORF">ACFYXI_34350</name>
</gene>
<name>A0ABW6T084_9ACTN</name>
<dbReference type="InterPro" id="IPR012545">
    <property type="entry name" value="DUF1697"/>
</dbReference>
<evidence type="ECO:0000313" key="2">
    <source>
        <dbReference type="Proteomes" id="UP001602013"/>
    </source>
</evidence>
<dbReference type="Pfam" id="PF08002">
    <property type="entry name" value="DUF1697"/>
    <property type="match status" value="1"/>
</dbReference>